<gene>
    <name evidence="5" type="ORF">DPMN_175346</name>
</gene>
<reference evidence="5" key="2">
    <citation type="submission" date="2020-11" db="EMBL/GenBank/DDBJ databases">
        <authorList>
            <person name="McCartney M.A."/>
            <person name="Auch B."/>
            <person name="Kono T."/>
            <person name="Mallez S."/>
            <person name="Becker A."/>
            <person name="Gohl D.M."/>
            <person name="Silverstein K.A.T."/>
            <person name="Koren S."/>
            <person name="Bechman K.B."/>
            <person name="Herman A."/>
            <person name="Abrahante J.E."/>
            <person name="Garbe J."/>
        </authorList>
    </citation>
    <scope>NUCLEOTIDE SEQUENCE</scope>
    <source>
        <strain evidence="5">Duluth1</strain>
        <tissue evidence="5">Whole animal</tissue>
    </source>
</reference>
<dbReference type="Pfam" id="PF00386">
    <property type="entry name" value="C1q"/>
    <property type="match status" value="1"/>
</dbReference>
<keyword evidence="2" id="KW-1015">Disulfide bond</keyword>
<protein>
    <recommendedName>
        <fullName evidence="4">C1q domain-containing protein</fullName>
    </recommendedName>
</protein>
<dbReference type="SMART" id="SM00209">
    <property type="entry name" value="TSP1"/>
    <property type="match status" value="3"/>
</dbReference>
<sequence length="455" mass="49591">MKIYFGVILVALGIAEVTECLECFNCTNISDPQACATTTLCSHGESCFLQTIHSGSDNLFNMGCQSNQMCSVGHNSIIGRSVQTIQQSPCHECCSTDGCNEQLCAHRKPSACIDDVTMDCAHLNSIINVCADIHHAKSICPRFCGLCNLVDGNWAEWGTWSSCSVTCDNGTYKRTRTCTNPSPSNGGLNCSGSASDTQMCSRQLCPVHGNWSEWSSWSSCSVYCDVGLIERTRTCTNPRPDRFGDNCYGDASDHKVCIQDPCSEKNGGWTNWGAWESCSVTCGIGSKLRHRACTNPSPSAYGKACEGDYKDFDVCVKTPCYVIAFNAHGFNVLSNLVNVFSTIVANEGKAYNASTGHFTAPVDGIYYFEAHFCVYSSSTINFYIEKGSASMSPKTRLTSTRGYHGSYGCNSASTSVKLNRNEDVWVYMASQYSSSYIYESSDDWNTFSGALIQAL</sequence>
<organism evidence="5 6">
    <name type="scientific">Dreissena polymorpha</name>
    <name type="common">Zebra mussel</name>
    <name type="synonym">Mytilus polymorpha</name>
    <dbReference type="NCBI Taxonomy" id="45954"/>
    <lineage>
        <taxon>Eukaryota</taxon>
        <taxon>Metazoa</taxon>
        <taxon>Spiralia</taxon>
        <taxon>Lophotrochozoa</taxon>
        <taxon>Mollusca</taxon>
        <taxon>Bivalvia</taxon>
        <taxon>Autobranchia</taxon>
        <taxon>Heteroconchia</taxon>
        <taxon>Euheterodonta</taxon>
        <taxon>Imparidentia</taxon>
        <taxon>Neoheterodontei</taxon>
        <taxon>Myida</taxon>
        <taxon>Dreissenoidea</taxon>
        <taxon>Dreissenidae</taxon>
        <taxon>Dreissena</taxon>
    </lineage>
</organism>
<dbReference type="SMART" id="SM00110">
    <property type="entry name" value="C1Q"/>
    <property type="match status" value="1"/>
</dbReference>
<dbReference type="PROSITE" id="PS50871">
    <property type="entry name" value="C1Q"/>
    <property type="match status" value="1"/>
</dbReference>
<accession>A0A9D4IH63</accession>
<dbReference type="PRINTS" id="PR00007">
    <property type="entry name" value="COMPLEMNTC1Q"/>
</dbReference>
<dbReference type="AlphaFoldDB" id="A0A9D4IH63"/>
<dbReference type="EMBL" id="JAIWYP010000009">
    <property type="protein sequence ID" value="KAH3773975.1"/>
    <property type="molecule type" value="Genomic_DNA"/>
</dbReference>
<dbReference type="PROSITE" id="PS50092">
    <property type="entry name" value="TSP1"/>
    <property type="match status" value="3"/>
</dbReference>
<evidence type="ECO:0000256" key="3">
    <source>
        <dbReference type="SAM" id="SignalP"/>
    </source>
</evidence>
<dbReference type="PRINTS" id="PR01705">
    <property type="entry name" value="TSP1REPEAT"/>
</dbReference>
<dbReference type="FunFam" id="2.20.100.10:FF:000007">
    <property type="entry name" value="Thrombospondin 1"/>
    <property type="match status" value="3"/>
</dbReference>
<reference evidence="5" key="1">
    <citation type="journal article" date="2019" name="bioRxiv">
        <title>The Genome of the Zebra Mussel, Dreissena polymorpha: A Resource for Invasive Species Research.</title>
        <authorList>
            <person name="McCartney M.A."/>
            <person name="Auch B."/>
            <person name="Kono T."/>
            <person name="Mallez S."/>
            <person name="Zhang Y."/>
            <person name="Obille A."/>
            <person name="Becker A."/>
            <person name="Abrahante J.E."/>
            <person name="Garbe J."/>
            <person name="Badalamenti J.P."/>
            <person name="Herman A."/>
            <person name="Mangelson H."/>
            <person name="Liachko I."/>
            <person name="Sullivan S."/>
            <person name="Sone E.D."/>
            <person name="Koren S."/>
            <person name="Silverstein K.A.T."/>
            <person name="Beckman K.B."/>
            <person name="Gohl D.M."/>
        </authorList>
    </citation>
    <scope>NUCLEOTIDE SEQUENCE</scope>
    <source>
        <strain evidence="5">Duluth1</strain>
        <tissue evidence="5">Whole animal</tissue>
    </source>
</reference>
<dbReference type="InterPro" id="IPR008983">
    <property type="entry name" value="Tumour_necrosis_fac-like_dom"/>
</dbReference>
<dbReference type="SUPFAM" id="SSF49842">
    <property type="entry name" value="TNF-like"/>
    <property type="match status" value="1"/>
</dbReference>
<feature type="domain" description="C1q" evidence="4">
    <location>
        <begin position="313"/>
        <end position="455"/>
    </location>
</feature>
<feature type="signal peptide" evidence="3">
    <location>
        <begin position="1"/>
        <end position="20"/>
    </location>
</feature>
<dbReference type="Proteomes" id="UP000828390">
    <property type="component" value="Unassembled WGS sequence"/>
</dbReference>
<dbReference type="InterPro" id="IPR052065">
    <property type="entry name" value="Compl_asym_regulator"/>
</dbReference>
<keyword evidence="3" id="KW-0732">Signal</keyword>
<keyword evidence="6" id="KW-1185">Reference proteome</keyword>
<evidence type="ECO:0000256" key="1">
    <source>
        <dbReference type="ARBA" id="ARBA00022737"/>
    </source>
</evidence>
<proteinExistence type="predicted"/>
<evidence type="ECO:0000259" key="4">
    <source>
        <dbReference type="PROSITE" id="PS50871"/>
    </source>
</evidence>
<evidence type="ECO:0000256" key="2">
    <source>
        <dbReference type="ARBA" id="ARBA00023157"/>
    </source>
</evidence>
<comment type="caution">
    <text evidence="5">The sequence shown here is derived from an EMBL/GenBank/DDBJ whole genome shotgun (WGS) entry which is preliminary data.</text>
</comment>
<dbReference type="SUPFAM" id="SSF82895">
    <property type="entry name" value="TSP-1 type 1 repeat"/>
    <property type="match status" value="3"/>
</dbReference>
<dbReference type="Gene3D" id="2.20.100.10">
    <property type="entry name" value="Thrombospondin type-1 (TSP1) repeat"/>
    <property type="match status" value="3"/>
</dbReference>
<dbReference type="OrthoDB" id="6086710at2759"/>
<keyword evidence="1" id="KW-0677">Repeat</keyword>
<feature type="chain" id="PRO_5038637040" description="C1q domain-containing protein" evidence="3">
    <location>
        <begin position="21"/>
        <end position="455"/>
    </location>
</feature>
<dbReference type="InterPro" id="IPR000884">
    <property type="entry name" value="TSP1_rpt"/>
</dbReference>
<dbReference type="InterPro" id="IPR036383">
    <property type="entry name" value="TSP1_rpt_sf"/>
</dbReference>
<evidence type="ECO:0000313" key="5">
    <source>
        <dbReference type="EMBL" id="KAH3773975.1"/>
    </source>
</evidence>
<dbReference type="Gene3D" id="2.60.120.40">
    <property type="match status" value="1"/>
</dbReference>
<dbReference type="InterPro" id="IPR001073">
    <property type="entry name" value="C1q_dom"/>
</dbReference>
<dbReference type="Pfam" id="PF00090">
    <property type="entry name" value="TSP_1"/>
    <property type="match status" value="3"/>
</dbReference>
<name>A0A9D4IH63_DREPO</name>
<evidence type="ECO:0000313" key="6">
    <source>
        <dbReference type="Proteomes" id="UP000828390"/>
    </source>
</evidence>
<dbReference type="PANTHER" id="PTHR22906">
    <property type="entry name" value="PROPERDIN"/>
    <property type="match status" value="1"/>
</dbReference>